<dbReference type="OMA" id="THVICNR"/>
<evidence type="ECO:0000256" key="4">
    <source>
        <dbReference type="ARBA" id="ARBA00022980"/>
    </source>
</evidence>
<comment type="subcellular location">
    <subcellularLocation>
        <location evidence="1">Mitochondrion</location>
    </subcellularLocation>
</comment>
<proteinExistence type="inferred from homology"/>
<dbReference type="GO" id="GO:0003735">
    <property type="term" value="F:structural constituent of ribosome"/>
    <property type="evidence" value="ECO:0007669"/>
    <property type="project" value="InterPro"/>
</dbReference>
<dbReference type="GO" id="GO:0005840">
    <property type="term" value="C:ribosome"/>
    <property type="evidence" value="ECO:0007669"/>
    <property type="project" value="UniProtKB-KW"/>
</dbReference>
<dbReference type="OrthoDB" id="5847109at2759"/>
<evidence type="ECO:0000256" key="5">
    <source>
        <dbReference type="ARBA" id="ARBA00023128"/>
    </source>
</evidence>
<dbReference type="PANTHER" id="PTHR15909">
    <property type="entry name" value="39S RIBOSOMAL PROTEIN L35, MITOCHONDRIAL"/>
    <property type="match status" value="1"/>
</dbReference>
<dbReference type="InterPro" id="IPR019338">
    <property type="entry name" value="Ribosomal_bL35m"/>
</dbReference>
<dbReference type="AlphaFoldDB" id="A0A8I6RA35"/>
<dbReference type="RefSeq" id="XP_014242073.1">
    <property type="nucleotide sequence ID" value="XM_014386587.2"/>
</dbReference>
<keyword evidence="6" id="KW-0687">Ribonucleoprotein</keyword>
<evidence type="ECO:0000256" key="8">
    <source>
        <dbReference type="ARBA" id="ARBA00035418"/>
    </source>
</evidence>
<dbReference type="GO" id="GO:0005739">
    <property type="term" value="C:mitochondrion"/>
    <property type="evidence" value="ECO:0007669"/>
    <property type="project" value="UniProtKB-SubCell"/>
</dbReference>
<protein>
    <recommendedName>
        <fullName evidence="7">Large ribosomal subunit protein bL35m</fullName>
    </recommendedName>
    <alternativeName>
        <fullName evidence="8">39S ribosomal protein L35, mitochondrial</fullName>
    </alternativeName>
</protein>
<sequence>MFRSGLTKICCLVRNSQSACAALVTSTKLSPVISSAFWHNNPTMAVCRNFHGTFAISSLVQQTMKHGFLLPKQPLDVQVGRRNVIKYSLKTGKRKSVKAVLKRFYRLDWGIWIRTRCGRAKKLYKKSGNRIRRLRQHVFTNATQSYLLDKMVTRYWRKPRFYPEDPYNPYHKREEFPLTRKSPLPPDT</sequence>
<keyword evidence="4" id="KW-0689">Ribosomal protein</keyword>
<dbReference type="Pfam" id="PF01632">
    <property type="entry name" value="Ribosomal_L35p"/>
    <property type="match status" value="1"/>
</dbReference>
<dbReference type="InterPro" id="IPR037229">
    <property type="entry name" value="Ribosomal_bL35_sf"/>
</dbReference>
<dbReference type="KEGG" id="clec:106662475"/>
<comment type="similarity">
    <text evidence="2">Belongs to the bacterial ribosomal protein bL35 family.</text>
</comment>
<organism evidence="9 10">
    <name type="scientific">Cimex lectularius</name>
    <name type="common">Bed bug</name>
    <name type="synonym">Acanthia lectularia</name>
    <dbReference type="NCBI Taxonomy" id="79782"/>
    <lineage>
        <taxon>Eukaryota</taxon>
        <taxon>Metazoa</taxon>
        <taxon>Ecdysozoa</taxon>
        <taxon>Arthropoda</taxon>
        <taxon>Hexapoda</taxon>
        <taxon>Insecta</taxon>
        <taxon>Pterygota</taxon>
        <taxon>Neoptera</taxon>
        <taxon>Paraneoptera</taxon>
        <taxon>Hemiptera</taxon>
        <taxon>Heteroptera</taxon>
        <taxon>Panheteroptera</taxon>
        <taxon>Cimicomorpha</taxon>
        <taxon>Cimicidae</taxon>
        <taxon>Cimex</taxon>
    </lineage>
</organism>
<dbReference type="Gene3D" id="4.10.410.60">
    <property type="match status" value="1"/>
</dbReference>
<dbReference type="InterPro" id="IPR021137">
    <property type="entry name" value="Ribosomal_bL35-like"/>
</dbReference>
<reference evidence="9" key="1">
    <citation type="submission" date="2022-01" db="UniProtKB">
        <authorList>
            <consortium name="EnsemblMetazoa"/>
        </authorList>
    </citation>
    <scope>IDENTIFICATION</scope>
</reference>
<dbReference type="GeneID" id="106662475"/>
<keyword evidence="10" id="KW-1185">Reference proteome</keyword>
<dbReference type="SUPFAM" id="SSF143034">
    <property type="entry name" value="L35p-like"/>
    <property type="match status" value="1"/>
</dbReference>
<evidence type="ECO:0000256" key="1">
    <source>
        <dbReference type="ARBA" id="ARBA00004173"/>
    </source>
</evidence>
<evidence type="ECO:0000256" key="6">
    <source>
        <dbReference type="ARBA" id="ARBA00023274"/>
    </source>
</evidence>
<evidence type="ECO:0000256" key="2">
    <source>
        <dbReference type="ARBA" id="ARBA00006598"/>
    </source>
</evidence>
<dbReference type="Proteomes" id="UP000494040">
    <property type="component" value="Unassembled WGS sequence"/>
</dbReference>
<keyword evidence="5" id="KW-0496">Mitochondrion</keyword>
<evidence type="ECO:0000256" key="7">
    <source>
        <dbReference type="ARBA" id="ARBA00035273"/>
    </source>
</evidence>
<evidence type="ECO:0000256" key="3">
    <source>
        <dbReference type="ARBA" id="ARBA00022946"/>
    </source>
</evidence>
<dbReference type="CTD" id="51318"/>
<dbReference type="PANTHER" id="PTHR15909:SF0">
    <property type="entry name" value="LARGE RIBOSOMAL SUBUNIT PROTEIN BL35M"/>
    <property type="match status" value="1"/>
</dbReference>
<evidence type="ECO:0000313" key="10">
    <source>
        <dbReference type="Proteomes" id="UP000494040"/>
    </source>
</evidence>
<dbReference type="GO" id="GO:0006412">
    <property type="term" value="P:translation"/>
    <property type="evidence" value="ECO:0007669"/>
    <property type="project" value="InterPro"/>
</dbReference>
<evidence type="ECO:0000313" key="9">
    <source>
        <dbReference type="EnsemblMetazoa" id="XP_014242073.1"/>
    </source>
</evidence>
<dbReference type="GO" id="GO:1990904">
    <property type="term" value="C:ribonucleoprotein complex"/>
    <property type="evidence" value="ECO:0007669"/>
    <property type="project" value="UniProtKB-KW"/>
</dbReference>
<dbReference type="EnsemblMetazoa" id="XM_014386587.2">
    <property type="protein sequence ID" value="XP_014242073.1"/>
    <property type="gene ID" value="LOC106662475"/>
</dbReference>
<name>A0A8I6RA35_CIMLE</name>
<keyword evidence="3" id="KW-0809">Transit peptide</keyword>
<accession>A0A8I6RA35</accession>